<name>A0A0N1NZS3_9EURO</name>
<evidence type="ECO:0000313" key="3">
    <source>
        <dbReference type="Proteomes" id="UP000038010"/>
    </source>
</evidence>
<organism evidence="2 3">
    <name type="scientific">Cyphellophora attinorum</name>
    <dbReference type="NCBI Taxonomy" id="1664694"/>
    <lineage>
        <taxon>Eukaryota</taxon>
        <taxon>Fungi</taxon>
        <taxon>Dikarya</taxon>
        <taxon>Ascomycota</taxon>
        <taxon>Pezizomycotina</taxon>
        <taxon>Eurotiomycetes</taxon>
        <taxon>Chaetothyriomycetidae</taxon>
        <taxon>Chaetothyriales</taxon>
        <taxon>Cyphellophoraceae</taxon>
        <taxon>Cyphellophora</taxon>
    </lineage>
</organism>
<evidence type="ECO:0000259" key="1">
    <source>
        <dbReference type="Pfam" id="PF06985"/>
    </source>
</evidence>
<accession>A0A0N1NZS3</accession>
<protein>
    <recommendedName>
        <fullName evidence="1">Heterokaryon incompatibility domain-containing protein</fullName>
    </recommendedName>
</protein>
<proteinExistence type="predicted"/>
<dbReference type="PANTHER" id="PTHR24148">
    <property type="entry name" value="ANKYRIN REPEAT DOMAIN-CONTAINING PROTEIN 39 HOMOLOG-RELATED"/>
    <property type="match status" value="1"/>
</dbReference>
<dbReference type="VEuPathDB" id="FungiDB:AB675_1018"/>
<dbReference type="RefSeq" id="XP_017998036.1">
    <property type="nucleotide sequence ID" value="XM_018138944.1"/>
</dbReference>
<dbReference type="InterPro" id="IPR052895">
    <property type="entry name" value="HetReg/Transcr_Mod"/>
</dbReference>
<gene>
    <name evidence="2" type="ORF">AB675_1018</name>
</gene>
<dbReference type="Proteomes" id="UP000038010">
    <property type="component" value="Unassembled WGS sequence"/>
</dbReference>
<dbReference type="AlphaFoldDB" id="A0A0N1NZS3"/>
<dbReference type="Pfam" id="PF06985">
    <property type="entry name" value="HET"/>
    <property type="match status" value="1"/>
</dbReference>
<dbReference type="GeneID" id="28730814"/>
<dbReference type="EMBL" id="LFJN01000020">
    <property type="protein sequence ID" value="KPI38073.1"/>
    <property type="molecule type" value="Genomic_DNA"/>
</dbReference>
<feature type="domain" description="Heterokaryon incompatibility" evidence="1">
    <location>
        <begin position="54"/>
        <end position="117"/>
    </location>
</feature>
<dbReference type="PANTHER" id="PTHR24148:SF73">
    <property type="entry name" value="HET DOMAIN PROTEIN (AFU_ORTHOLOGUE AFUA_8G01020)"/>
    <property type="match status" value="1"/>
</dbReference>
<sequence>MAGVIDRRPYDYARLNGNTHEIRLIHLFRTLSVDGFIQCRLETLELSKATNLRALSYAWGPEQPKRQIIVDGKLLTVRENLYDFLQAYSRKSKLAKRRNLWIDAICINQSDIEERNH</sequence>
<comment type="caution">
    <text evidence="2">The sequence shown here is derived from an EMBL/GenBank/DDBJ whole genome shotgun (WGS) entry which is preliminary data.</text>
</comment>
<evidence type="ECO:0000313" key="2">
    <source>
        <dbReference type="EMBL" id="KPI38073.1"/>
    </source>
</evidence>
<reference evidence="2 3" key="1">
    <citation type="submission" date="2015-06" db="EMBL/GenBank/DDBJ databases">
        <title>Draft genome of the ant-associated black yeast Phialophora attae CBS 131958.</title>
        <authorList>
            <person name="Moreno L.F."/>
            <person name="Stielow B.J."/>
            <person name="de Hoog S."/>
            <person name="Vicente V.A."/>
            <person name="Weiss V.A."/>
            <person name="de Vries M."/>
            <person name="Cruz L.M."/>
            <person name="Souza E.M."/>
        </authorList>
    </citation>
    <scope>NUCLEOTIDE SEQUENCE [LARGE SCALE GENOMIC DNA]</scope>
    <source>
        <strain evidence="2 3">CBS 131958</strain>
    </source>
</reference>
<keyword evidence="3" id="KW-1185">Reference proteome</keyword>
<dbReference type="InterPro" id="IPR010730">
    <property type="entry name" value="HET"/>
</dbReference>
<dbReference type="OrthoDB" id="4146092at2759"/>